<proteinExistence type="predicted"/>
<sequence>MATSKKTAKKTTTTVEAKSAVRKGTLAYLGLYGFAAERARLRTEQVKALYNNATDGLFEDLVARGEKVEEFAFGTAKTAQKRAVETFETTTDKVKSVVPFGANDRVEELEAEIKTLNKKISALSKKAAKPRKKATTDKTAGINKQVMATEKTAPKAA</sequence>
<reference evidence="2 3" key="1">
    <citation type="journal article" date="2014" name="Int. J. Syst. Evol. Microbiol.">
        <title>Complete genome sequence of Corynebacterium casei LMG S-19264T (=DSM 44701T), isolated from a smear-ripened cheese.</title>
        <authorList>
            <consortium name="US DOE Joint Genome Institute (JGI-PGF)"/>
            <person name="Walter F."/>
            <person name="Albersmeier A."/>
            <person name="Kalinowski J."/>
            <person name="Ruckert C."/>
        </authorList>
    </citation>
    <scope>NUCLEOTIDE SEQUENCE [LARGE SCALE GENOMIC DNA]</scope>
    <source>
        <strain evidence="2 3">KCTC 23968</strain>
    </source>
</reference>
<feature type="region of interest" description="Disordered" evidence="1">
    <location>
        <begin position="126"/>
        <end position="157"/>
    </location>
</feature>
<accession>A0A918NFY7</accession>
<gene>
    <name evidence="2" type="ORF">GCM10011309_13010</name>
</gene>
<name>A0A918NFY7_9PROT</name>
<organism evidence="2 3">
    <name type="scientific">Litorimonas cladophorae</name>
    <dbReference type="NCBI Taxonomy" id="1220491"/>
    <lineage>
        <taxon>Bacteria</taxon>
        <taxon>Pseudomonadati</taxon>
        <taxon>Pseudomonadota</taxon>
        <taxon>Alphaproteobacteria</taxon>
        <taxon>Maricaulales</taxon>
        <taxon>Robiginitomaculaceae</taxon>
    </lineage>
</organism>
<keyword evidence="3" id="KW-1185">Reference proteome</keyword>
<evidence type="ECO:0000313" key="2">
    <source>
        <dbReference type="EMBL" id="GGX64299.1"/>
    </source>
</evidence>
<evidence type="ECO:0000313" key="3">
    <source>
        <dbReference type="Proteomes" id="UP000600865"/>
    </source>
</evidence>
<dbReference type="AlphaFoldDB" id="A0A918NFY7"/>
<protein>
    <submittedName>
        <fullName evidence="2">Uncharacterized protein</fullName>
    </submittedName>
</protein>
<dbReference type="EMBL" id="BMYV01000001">
    <property type="protein sequence ID" value="GGX64299.1"/>
    <property type="molecule type" value="Genomic_DNA"/>
</dbReference>
<comment type="caution">
    <text evidence="2">The sequence shown here is derived from an EMBL/GenBank/DDBJ whole genome shotgun (WGS) entry which is preliminary data.</text>
</comment>
<dbReference type="RefSeq" id="WP_189582983.1">
    <property type="nucleotide sequence ID" value="NZ_BMYV01000001.1"/>
</dbReference>
<evidence type="ECO:0000256" key="1">
    <source>
        <dbReference type="SAM" id="MobiDB-lite"/>
    </source>
</evidence>
<dbReference type="Proteomes" id="UP000600865">
    <property type="component" value="Unassembled WGS sequence"/>
</dbReference>